<feature type="compositionally biased region" description="Basic and acidic residues" evidence="1">
    <location>
        <begin position="187"/>
        <end position="198"/>
    </location>
</feature>
<protein>
    <submittedName>
        <fullName evidence="2">Uncharacterized protein</fullName>
    </submittedName>
</protein>
<feature type="compositionally biased region" description="Basic and acidic residues" evidence="1">
    <location>
        <begin position="145"/>
        <end position="179"/>
    </location>
</feature>
<name>A0A9P8AT03_9AGAR</name>
<feature type="compositionally biased region" description="Basic and acidic residues" evidence="1">
    <location>
        <begin position="222"/>
        <end position="239"/>
    </location>
</feature>
<evidence type="ECO:0000256" key="1">
    <source>
        <dbReference type="SAM" id="MobiDB-lite"/>
    </source>
</evidence>
<dbReference type="Proteomes" id="UP000812287">
    <property type="component" value="Unassembled WGS sequence"/>
</dbReference>
<dbReference type="OrthoDB" id="2961287at2759"/>
<sequence length="810" mass="91114">MASFDVSYNAWCKYVKELDVLCWRSDRSPNMAKPWRDRNDEINGWLASIPTDYRDVSIARVHPSVDPTAIGESLDWEERECEDCDNGQVRRVIAYDEGISRNEDQTPVSIDIDSIDKGHVSFSYCVSCVRTSMSRKQQRPQTSRDPNRREKPADNHGQQERIVDAESRKGWPQRQESRVHTPKSRTARPEYESNIPERKTRKTTVSSGSTHLTPPSITQTDPDGKTKGADTHQGSEKSKRFSASEFAAAHYRNTSNAGCMDAWMGQRLVLPAVFPFDRFGSNTVTDLYEEYTSLYQADGFFDNAQGLNAETQDELDRLYKSMSSDQLRFTTERALPPEVLKHVISCRSAILSSSREARKHKVDAERERLPEAEVRAAWDGLINACTRIPGNDDVKPRLERMLQLPRNDVHDMPTRSDFAKRLTKWQSEVPKYDDHASEKSHEDATRLHCIAEAATQAARKLRAHSQQLSLAGSEPKQAKCDGITAATLGDFPPEHITLTASDRSRLKKLALLPSRRSKPVSHTRAPLTSASPSADFKKAFDNNDLVATSRLQRPVSPSDDLSVALQVLSLDSREADTTSYTVLRDETLHASTSDSDSGDDDNGNDEDSDEDDNRDTEDDGSGSEDSDEGGDTDIEKGRDDEDIVNSDGNTPQPDTDDDEDAPDDKATNTNILLLPLLVQEYKKFLDNMQQNGVNQGRMDLIACIKFLSALGIHNFPVFSIITEGTLGTVCCAYMKDDKEGRIYEHNVRTFDVSNPVDAFNLATFLTFIVTIHKRKLMDQFTVGKQQELWQNFRDKNKTLNWAMSHQFPSV</sequence>
<keyword evidence="3" id="KW-1185">Reference proteome</keyword>
<dbReference type="RefSeq" id="XP_043040205.1">
    <property type="nucleotide sequence ID" value="XM_043177201.1"/>
</dbReference>
<feature type="region of interest" description="Disordered" evidence="1">
    <location>
        <begin position="581"/>
        <end position="666"/>
    </location>
</feature>
<feature type="region of interest" description="Disordered" evidence="1">
    <location>
        <begin position="513"/>
        <end position="535"/>
    </location>
</feature>
<dbReference type="GeneID" id="66099488"/>
<reference evidence="2" key="1">
    <citation type="submission" date="2020-11" db="EMBL/GenBank/DDBJ databases">
        <title>Adaptations for nitrogen fixation in a non-lichenized fungal sporocarp promotes dispersal by wood-feeding termites.</title>
        <authorList>
            <consortium name="DOE Joint Genome Institute"/>
            <person name="Koch R.A."/>
            <person name="Yoon G."/>
            <person name="Arayal U."/>
            <person name="Lail K."/>
            <person name="Amirebrahimi M."/>
            <person name="Labutti K."/>
            <person name="Lipzen A."/>
            <person name="Riley R."/>
            <person name="Barry K."/>
            <person name="Henrissat B."/>
            <person name="Grigoriev I.V."/>
            <person name="Herr J.R."/>
            <person name="Aime M.C."/>
        </authorList>
    </citation>
    <scope>NUCLEOTIDE SEQUENCE</scope>
    <source>
        <strain evidence="2">MCA 3950</strain>
    </source>
</reference>
<feature type="compositionally biased region" description="Polar residues" evidence="1">
    <location>
        <begin position="203"/>
        <end position="221"/>
    </location>
</feature>
<comment type="caution">
    <text evidence="2">The sequence shown here is derived from an EMBL/GenBank/DDBJ whole genome shotgun (WGS) entry which is preliminary data.</text>
</comment>
<dbReference type="AlphaFoldDB" id="A0A9P8AT03"/>
<evidence type="ECO:0000313" key="2">
    <source>
        <dbReference type="EMBL" id="KAG7446705.1"/>
    </source>
</evidence>
<evidence type="ECO:0000313" key="3">
    <source>
        <dbReference type="Proteomes" id="UP000812287"/>
    </source>
</evidence>
<feature type="region of interest" description="Disordered" evidence="1">
    <location>
        <begin position="131"/>
        <end position="241"/>
    </location>
</feature>
<gene>
    <name evidence="2" type="ORF">BT62DRAFT_1006000</name>
</gene>
<proteinExistence type="predicted"/>
<feature type="compositionally biased region" description="Polar residues" evidence="1">
    <location>
        <begin position="131"/>
        <end position="144"/>
    </location>
</feature>
<feature type="compositionally biased region" description="Acidic residues" evidence="1">
    <location>
        <begin position="596"/>
        <end position="632"/>
    </location>
</feature>
<dbReference type="EMBL" id="MU250534">
    <property type="protein sequence ID" value="KAG7446705.1"/>
    <property type="molecule type" value="Genomic_DNA"/>
</dbReference>
<accession>A0A9P8AT03</accession>
<organism evidence="2 3">
    <name type="scientific">Guyanagaster necrorhizus</name>
    <dbReference type="NCBI Taxonomy" id="856835"/>
    <lineage>
        <taxon>Eukaryota</taxon>
        <taxon>Fungi</taxon>
        <taxon>Dikarya</taxon>
        <taxon>Basidiomycota</taxon>
        <taxon>Agaricomycotina</taxon>
        <taxon>Agaricomycetes</taxon>
        <taxon>Agaricomycetidae</taxon>
        <taxon>Agaricales</taxon>
        <taxon>Marasmiineae</taxon>
        <taxon>Physalacriaceae</taxon>
        <taxon>Guyanagaster</taxon>
    </lineage>
</organism>